<evidence type="ECO:0000256" key="2">
    <source>
        <dbReference type="ARBA" id="ARBA00013007"/>
    </source>
</evidence>
<dbReference type="GO" id="GO:0004585">
    <property type="term" value="F:ornithine carbamoyltransferase activity"/>
    <property type="evidence" value="ECO:0007669"/>
    <property type="project" value="UniProtKB-EC"/>
</dbReference>
<reference evidence="7" key="1">
    <citation type="submission" date="2020-05" db="EMBL/GenBank/DDBJ databases">
        <authorList>
            <person name="Chiriac C."/>
            <person name="Salcher M."/>
            <person name="Ghai R."/>
            <person name="Kavagutti S V."/>
        </authorList>
    </citation>
    <scope>NUCLEOTIDE SEQUENCE</scope>
</reference>
<dbReference type="PANTHER" id="PTHR45753:SF2">
    <property type="entry name" value="ORNITHINE CARBAMOYLTRANSFERASE"/>
    <property type="match status" value="1"/>
</dbReference>
<dbReference type="PANTHER" id="PTHR45753">
    <property type="entry name" value="ORNITHINE CARBAMOYLTRANSFERASE, MITOCHONDRIAL"/>
    <property type="match status" value="1"/>
</dbReference>
<comment type="similarity">
    <text evidence="1">Belongs to the aspartate/ornithine carbamoyltransferase superfamily. OTCase family.</text>
</comment>
<gene>
    <name evidence="7" type="ORF">UFOPK2810_00433</name>
</gene>
<keyword evidence="3" id="KW-0808">Transferase</keyword>
<dbReference type="InterPro" id="IPR006130">
    <property type="entry name" value="Asp/Orn_carbamoylTrfase"/>
</dbReference>
<dbReference type="AlphaFoldDB" id="A0A6J6T803"/>
<accession>A0A6J6T803</accession>
<dbReference type="NCBIfam" id="TIGR00658">
    <property type="entry name" value="orni_carb_tr"/>
    <property type="match status" value="1"/>
</dbReference>
<dbReference type="Pfam" id="PF00185">
    <property type="entry name" value="OTCace"/>
    <property type="match status" value="1"/>
</dbReference>
<dbReference type="PRINTS" id="PR00100">
    <property type="entry name" value="AOTCASE"/>
</dbReference>
<dbReference type="Gene3D" id="3.40.50.1370">
    <property type="entry name" value="Aspartate/ornithine carbamoyltransferase"/>
    <property type="match status" value="2"/>
</dbReference>
<organism evidence="7">
    <name type="scientific">freshwater metagenome</name>
    <dbReference type="NCBI Taxonomy" id="449393"/>
    <lineage>
        <taxon>unclassified sequences</taxon>
        <taxon>metagenomes</taxon>
        <taxon>ecological metagenomes</taxon>
    </lineage>
</organism>
<evidence type="ECO:0000313" key="7">
    <source>
        <dbReference type="EMBL" id="CAB4743064.1"/>
    </source>
</evidence>
<evidence type="ECO:0000256" key="3">
    <source>
        <dbReference type="ARBA" id="ARBA00022679"/>
    </source>
</evidence>
<proteinExistence type="inferred from homology"/>
<feature type="domain" description="Aspartate/ornithine carbamoyltransferase carbamoyl-P binding" evidence="6">
    <location>
        <begin position="6"/>
        <end position="145"/>
    </location>
</feature>
<dbReference type="Pfam" id="PF02729">
    <property type="entry name" value="OTCace_N"/>
    <property type="match status" value="1"/>
</dbReference>
<evidence type="ECO:0000259" key="5">
    <source>
        <dbReference type="Pfam" id="PF00185"/>
    </source>
</evidence>
<dbReference type="EMBL" id="CAEZYZ010000051">
    <property type="protein sequence ID" value="CAB4743064.1"/>
    <property type="molecule type" value="Genomic_DNA"/>
</dbReference>
<dbReference type="InterPro" id="IPR006132">
    <property type="entry name" value="Asp/Orn_carbamoyltranf_P-bd"/>
</dbReference>
<dbReference type="InterPro" id="IPR024904">
    <property type="entry name" value="OTCase_ArgI"/>
</dbReference>
<dbReference type="InterPro" id="IPR006131">
    <property type="entry name" value="Asp_carbamoyltransf_Asp/Orn-bd"/>
</dbReference>
<protein>
    <recommendedName>
        <fullName evidence="2">ornithine carbamoyltransferase</fullName>
        <ecNumber evidence="2">2.1.3.3</ecNumber>
    </recommendedName>
</protein>
<sequence length="331" mass="36149">MTLAGRDFLKESDFTADELDHLLRLAAELKLAKRSGAEVQRLVGRQLALIFEKTSTRTKVSFEIAMRDQGGHVSVLDPSTSQIGHKESVADTARVLAELFDAIEYRGADHANLEELARASSVPVYNGLTDDWHPTQMLADFMTMRAHAAGPEISYAYVGDARYNMGNSLLVMGAIMGADVRIVAPRSLWPSEAVQSLARERAGSSGARITITDDAEAGVKGAQFVHTDIWVSMGEPAEVWAERVALLTPYRVDAALMARTGRDDARFMHCLPAYHDQNTTVGRRVAEEFGLLDGVEVSGEVFESEASIVFEQAQNRMHTIKAVLVATLAGE</sequence>
<dbReference type="EC" id="2.1.3.3" evidence="2"/>
<dbReference type="HAMAP" id="MF_01109">
    <property type="entry name" value="OTCase"/>
    <property type="match status" value="1"/>
</dbReference>
<evidence type="ECO:0000256" key="4">
    <source>
        <dbReference type="ARBA" id="ARBA00048772"/>
    </source>
</evidence>
<dbReference type="GO" id="GO:0016597">
    <property type="term" value="F:amino acid binding"/>
    <property type="evidence" value="ECO:0007669"/>
    <property type="project" value="InterPro"/>
</dbReference>
<dbReference type="InterPro" id="IPR002292">
    <property type="entry name" value="Orn/put_carbamltrans"/>
</dbReference>
<evidence type="ECO:0000259" key="6">
    <source>
        <dbReference type="Pfam" id="PF02729"/>
    </source>
</evidence>
<dbReference type="InterPro" id="IPR036901">
    <property type="entry name" value="Asp/Orn_carbamoylTrfase_sf"/>
</dbReference>
<feature type="domain" description="Aspartate/ornithine carbamoyltransferase Asp/Orn-binding" evidence="5">
    <location>
        <begin position="152"/>
        <end position="326"/>
    </location>
</feature>
<name>A0A6J6T803_9ZZZZ</name>
<dbReference type="PRINTS" id="PR00102">
    <property type="entry name" value="OTCASE"/>
</dbReference>
<dbReference type="PROSITE" id="PS00097">
    <property type="entry name" value="CARBAMOYLTRANSFERASE"/>
    <property type="match status" value="1"/>
</dbReference>
<comment type="catalytic activity">
    <reaction evidence="4">
        <text>carbamoyl phosphate + L-ornithine = L-citrulline + phosphate + H(+)</text>
        <dbReference type="Rhea" id="RHEA:19513"/>
        <dbReference type="ChEBI" id="CHEBI:15378"/>
        <dbReference type="ChEBI" id="CHEBI:43474"/>
        <dbReference type="ChEBI" id="CHEBI:46911"/>
        <dbReference type="ChEBI" id="CHEBI:57743"/>
        <dbReference type="ChEBI" id="CHEBI:58228"/>
        <dbReference type="EC" id="2.1.3.3"/>
    </reaction>
</comment>
<dbReference type="GO" id="GO:0042450">
    <property type="term" value="P:L-arginine biosynthetic process via ornithine"/>
    <property type="evidence" value="ECO:0007669"/>
    <property type="project" value="TreeGrafter"/>
</dbReference>
<dbReference type="SUPFAM" id="SSF53671">
    <property type="entry name" value="Aspartate/ornithine carbamoyltransferase"/>
    <property type="match status" value="1"/>
</dbReference>
<dbReference type="GO" id="GO:0019240">
    <property type="term" value="P:citrulline biosynthetic process"/>
    <property type="evidence" value="ECO:0007669"/>
    <property type="project" value="TreeGrafter"/>
</dbReference>
<evidence type="ECO:0000256" key="1">
    <source>
        <dbReference type="ARBA" id="ARBA00007805"/>
    </source>
</evidence>